<keyword evidence="13" id="KW-0282">Flagellum</keyword>
<keyword evidence="13" id="KW-0966">Cell projection</keyword>
<feature type="domain" description="Flagellar hook-associated protein 1 D2-like" evidence="11">
    <location>
        <begin position="326"/>
        <end position="407"/>
    </location>
</feature>
<evidence type="ECO:0000256" key="8">
    <source>
        <dbReference type="SAM" id="Coils"/>
    </source>
</evidence>
<gene>
    <name evidence="7" type="primary">flgK</name>
    <name evidence="13" type="ORF">VP02_08730</name>
</gene>
<accession>A0A0F4XR13</accession>
<reference evidence="13 14" key="1">
    <citation type="submission" date="2015-03" db="EMBL/GenBank/DDBJ databases">
        <title>Pseudomonas fluorescens 1855-344 Genome sequencing and assembly.</title>
        <authorList>
            <person name="Eng W.W.H."/>
            <person name="Gan H.M."/>
            <person name="Savka M.A."/>
        </authorList>
    </citation>
    <scope>NUCLEOTIDE SEQUENCE [LARGE SCALE GENOMIC DNA]</scope>
    <source>
        <strain evidence="13 14">1855-344</strain>
    </source>
</reference>
<dbReference type="AlphaFoldDB" id="A0A0F4XR13"/>
<comment type="subcellular location">
    <subcellularLocation>
        <location evidence="1 7">Bacterial flagellum</location>
    </subcellularLocation>
    <subcellularLocation>
        <location evidence="2 7">Secreted</location>
    </subcellularLocation>
</comment>
<evidence type="ECO:0000259" key="9">
    <source>
        <dbReference type="Pfam" id="PF00460"/>
    </source>
</evidence>
<dbReference type="Proteomes" id="UP000033662">
    <property type="component" value="Unassembled WGS sequence"/>
</dbReference>
<keyword evidence="6 7" id="KW-0975">Bacterial flagellum</keyword>
<evidence type="ECO:0000313" key="13">
    <source>
        <dbReference type="EMBL" id="KKA08332.1"/>
    </source>
</evidence>
<evidence type="ECO:0000256" key="5">
    <source>
        <dbReference type="ARBA" id="ARBA00022525"/>
    </source>
</evidence>
<dbReference type="InterPro" id="IPR010930">
    <property type="entry name" value="Flg_bb/hook_C_dom"/>
</dbReference>
<organism evidence="13 14">
    <name type="scientific">Pseudomonas kilonensis</name>
    <dbReference type="NCBI Taxonomy" id="132476"/>
    <lineage>
        <taxon>Bacteria</taxon>
        <taxon>Pseudomonadati</taxon>
        <taxon>Pseudomonadota</taxon>
        <taxon>Gammaproteobacteria</taxon>
        <taxon>Pseudomonadales</taxon>
        <taxon>Pseudomonadaceae</taxon>
        <taxon>Pseudomonas</taxon>
    </lineage>
</organism>
<dbReference type="OrthoDB" id="9802553at2"/>
<comment type="caution">
    <text evidence="13">The sequence shown here is derived from an EMBL/GenBank/DDBJ whole genome shotgun (WGS) entry which is preliminary data.</text>
</comment>
<keyword evidence="5 7" id="KW-0964">Secreted</keyword>
<dbReference type="PATRIC" id="fig|132476.4.peg.5774"/>
<keyword evidence="13" id="KW-0969">Cilium</keyword>
<sequence length="536" mass="55709">MSIISIGVSGLSAAQIALSTSSNNTTNAYTEGYTLQVATFSEATSGSGVQVSSVERQYNQFVTTQLNSSISAESALSTYQTEVDQVDSLLADGDASLDTLLQSFFSAIQTLTSDASDTAAREEVIGAAETLTSQFTQLGSYLDEMADDVNSQIDDQVTQVNDLTEQIADLNKKIGLADALGTTSNDLLDQRDLLVSQLSELVDVDVTIQDNGSYSVSLSNGLALVAGNDSFELQTSVSASDPTQTVVAYVDAAGNTTVLDDSTFEGGSLGGLMEFRDTTLTETQNQLGILAVSLTQALNTLQEAGIDLNGDTGTAFFSVDDPSIYGNTNNTGDATLTATFTDDVSELSASDYTVSYSDTDGYTVTRNDTGASVEATYDSGANTLTFAGMSVAISGTADDGDSFLVLPTRNAASSFSTLISDGSLIAAGTSTGSSDNTNALAMLDLQTDSIVGGTSTLSQTYSTLVSDVGSTASKVAGQLETQSSLTEQLTTLQQSESGVNIDEEAANLIVYQQYYQACAKVVEVGTTLLDTILDIS</sequence>
<dbReference type="InterPro" id="IPR002371">
    <property type="entry name" value="FlgK"/>
</dbReference>
<proteinExistence type="inferred from homology"/>
<evidence type="ECO:0000313" key="14">
    <source>
        <dbReference type="Proteomes" id="UP000033662"/>
    </source>
</evidence>
<feature type="domain" description="Flagellar basal body rod protein N-terminal" evidence="9">
    <location>
        <begin position="6"/>
        <end position="34"/>
    </location>
</feature>
<evidence type="ECO:0000259" key="11">
    <source>
        <dbReference type="Pfam" id="PF21158"/>
    </source>
</evidence>
<comment type="similarity">
    <text evidence="3 7">Belongs to the flagella basal body rod proteins family.</text>
</comment>
<feature type="domain" description="Flagellar hook-associated protein FlgK helical" evidence="12">
    <location>
        <begin position="84"/>
        <end position="317"/>
    </location>
</feature>
<keyword evidence="8" id="KW-0175">Coiled coil</keyword>
<dbReference type="Pfam" id="PF21158">
    <property type="entry name" value="flgK_1st_1"/>
    <property type="match status" value="1"/>
</dbReference>
<dbReference type="Pfam" id="PF00460">
    <property type="entry name" value="Flg_bb_rod"/>
    <property type="match status" value="1"/>
</dbReference>
<evidence type="ECO:0000259" key="12">
    <source>
        <dbReference type="Pfam" id="PF22638"/>
    </source>
</evidence>
<feature type="domain" description="Flagellar basal-body/hook protein C-terminal" evidence="10">
    <location>
        <begin position="496"/>
        <end position="534"/>
    </location>
</feature>
<dbReference type="PANTHER" id="PTHR30033:SF1">
    <property type="entry name" value="FLAGELLAR HOOK-ASSOCIATED PROTEIN 1"/>
    <property type="match status" value="1"/>
</dbReference>
<dbReference type="GO" id="GO:0044780">
    <property type="term" value="P:bacterial-type flagellum assembly"/>
    <property type="evidence" value="ECO:0007669"/>
    <property type="project" value="InterPro"/>
</dbReference>
<feature type="coiled-coil region" evidence="8">
    <location>
        <begin position="146"/>
        <end position="173"/>
    </location>
</feature>
<dbReference type="InterPro" id="IPR053927">
    <property type="entry name" value="FlgK_helical"/>
</dbReference>
<dbReference type="PRINTS" id="PR01005">
    <property type="entry name" value="FLGHOOKAP1"/>
</dbReference>
<evidence type="ECO:0000259" key="10">
    <source>
        <dbReference type="Pfam" id="PF06429"/>
    </source>
</evidence>
<evidence type="ECO:0000256" key="7">
    <source>
        <dbReference type="RuleBase" id="RU362065"/>
    </source>
</evidence>
<evidence type="ECO:0000256" key="4">
    <source>
        <dbReference type="ARBA" id="ARBA00016244"/>
    </source>
</evidence>
<dbReference type="NCBIfam" id="TIGR02492">
    <property type="entry name" value="flgK_ends"/>
    <property type="match status" value="1"/>
</dbReference>
<dbReference type="PANTHER" id="PTHR30033">
    <property type="entry name" value="FLAGELLAR HOOK-ASSOCIATED PROTEIN 1"/>
    <property type="match status" value="1"/>
</dbReference>
<dbReference type="GO" id="GO:0005576">
    <property type="term" value="C:extracellular region"/>
    <property type="evidence" value="ECO:0007669"/>
    <property type="project" value="UniProtKB-SubCell"/>
</dbReference>
<evidence type="ECO:0000256" key="3">
    <source>
        <dbReference type="ARBA" id="ARBA00009677"/>
    </source>
</evidence>
<dbReference type="Pfam" id="PF22638">
    <property type="entry name" value="FlgK_D1"/>
    <property type="match status" value="1"/>
</dbReference>
<dbReference type="EMBL" id="JZXC01000006">
    <property type="protein sequence ID" value="KKA08332.1"/>
    <property type="molecule type" value="Genomic_DNA"/>
</dbReference>
<dbReference type="GO" id="GO:0009424">
    <property type="term" value="C:bacterial-type flagellum hook"/>
    <property type="evidence" value="ECO:0007669"/>
    <property type="project" value="UniProtKB-UniRule"/>
</dbReference>
<protein>
    <recommendedName>
        <fullName evidence="4 7">Flagellar hook-associated protein 1</fullName>
        <shortName evidence="7">HAP1</shortName>
    </recommendedName>
</protein>
<dbReference type="GO" id="GO:0005198">
    <property type="term" value="F:structural molecule activity"/>
    <property type="evidence" value="ECO:0007669"/>
    <property type="project" value="UniProtKB-UniRule"/>
</dbReference>
<dbReference type="InterPro" id="IPR049119">
    <property type="entry name" value="FlgK_D2-like"/>
</dbReference>
<name>A0A0F4XR13_9PSED</name>
<dbReference type="Pfam" id="PF06429">
    <property type="entry name" value="Flg_bbr_C"/>
    <property type="match status" value="1"/>
</dbReference>
<evidence type="ECO:0000256" key="2">
    <source>
        <dbReference type="ARBA" id="ARBA00004613"/>
    </source>
</evidence>
<evidence type="ECO:0000256" key="6">
    <source>
        <dbReference type="ARBA" id="ARBA00023143"/>
    </source>
</evidence>
<dbReference type="SUPFAM" id="SSF64518">
    <property type="entry name" value="Phase 1 flagellin"/>
    <property type="match status" value="1"/>
</dbReference>
<evidence type="ECO:0000256" key="1">
    <source>
        <dbReference type="ARBA" id="ARBA00004365"/>
    </source>
</evidence>
<dbReference type="InterPro" id="IPR001444">
    <property type="entry name" value="Flag_bb_rod_N"/>
</dbReference>